<evidence type="ECO:0000313" key="1">
    <source>
        <dbReference type="EMBL" id="AYD91019.1"/>
    </source>
</evidence>
<dbReference type="Proteomes" id="UP000273001">
    <property type="component" value="Chromosome"/>
</dbReference>
<sequence length="203" mass="21474">MRRRSLLVSGAGGAAAGMVSACARSEETAPNDAMQAVAEVAQPHDPSPGPQEQPTDWIPVNVSGISFSLLSAMEGPTPHRDWGPYTVSYDMAASSQEGFDQRLMVSALDTTTTADGLRQTVDLAVAGLVTGYAQLARVSWQRDSGTAVERTAFSWGPEGLWCGWTWILASGVGAGVVTLLGTYTDDGLRNGVEDTLDLVRRQS</sequence>
<gene>
    <name evidence="1" type="ORF">D5R93_12175</name>
</gene>
<reference evidence="1 2" key="1">
    <citation type="submission" date="2018-09" db="EMBL/GenBank/DDBJ databases">
        <authorList>
            <person name="Li J."/>
        </authorList>
    </citation>
    <scope>NUCLEOTIDE SEQUENCE [LARGE SCALE GENOMIC DNA]</scope>
    <source>
        <strain evidence="1 2">2129</strain>
    </source>
</reference>
<keyword evidence="2" id="KW-1185">Reference proteome</keyword>
<proteinExistence type="predicted"/>
<organism evidence="1 2">
    <name type="scientific">Actinomyces lilanjuaniae</name>
    <dbReference type="NCBI Taxonomy" id="2321394"/>
    <lineage>
        <taxon>Bacteria</taxon>
        <taxon>Bacillati</taxon>
        <taxon>Actinomycetota</taxon>
        <taxon>Actinomycetes</taxon>
        <taxon>Actinomycetales</taxon>
        <taxon>Actinomycetaceae</taxon>
        <taxon>Actinomyces</taxon>
    </lineage>
</organism>
<name>A0ABM6Z7L5_9ACTO</name>
<accession>A0ABM6Z7L5</accession>
<protein>
    <recommendedName>
        <fullName evidence="3">Lipoprotein LpqN</fullName>
    </recommendedName>
</protein>
<evidence type="ECO:0008006" key="3">
    <source>
        <dbReference type="Google" id="ProtNLM"/>
    </source>
</evidence>
<dbReference type="PROSITE" id="PS51257">
    <property type="entry name" value="PROKAR_LIPOPROTEIN"/>
    <property type="match status" value="1"/>
</dbReference>
<evidence type="ECO:0000313" key="2">
    <source>
        <dbReference type="Proteomes" id="UP000273001"/>
    </source>
</evidence>
<dbReference type="EMBL" id="CP032514">
    <property type="protein sequence ID" value="AYD91019.1"/>
    <property type="molecule type" value="Genomic_DNA"/>
</dbReference>